<feature type="non-terminal residue" evidence="1">
    <location>
        <position position="133"/>
    </location>
</feature>
<dbReference type="AlphaFoldDB" id="A0A8T0PL02"/>
<dbReference type="InterPro" id="IPR021109">
    <property type="entry name" value="Peptidase_aspartic_dom_sf"/>
</dbReference>
<name>A0A8T0PL02_PANVG</name>
<dbReference type="Gene3D" id="2.40.70.10">
    <property type="entry name" value="Acid Proteases"/>
    <property type="match status" value="1"/>
</dbReference>
<reference evidence="1" key="1">
    <citation type="submission" date="2020-05" db="EMBL/GenBank/DDBJ databases">
        <title>WGS assembly of Panicum virgatum.</title>
        <authorList>
            <person name="Lovell J.T."/>
            <person name="Jenkins J."/>
            <person name="Shu S."/>
            <person name="Juenger T.E."/>
            <person name="Schmutz J."/>
        </authorList>
    </citation>
    <scope>NUCLEOTIDE SEQUENCE</scope>
    <source>
        <strain evidence="1">AP13</strain>
    </source>
</reference>
<dbReference type="Pfam" id="PF13650">
    <property type="entry name" value="Asp_protease_2"/>
    <property type="match status" value="1"/>
</dbReference>
<accession>A0A8T0PL02</accession>
<gene>
    <name evidence="1" type="ORF">PVAP13_8KG206203</name>
</gene>
<evidence type="ECO:0000313" key="2">
    <source>
        <dbReference type="Proteomes" id="UP000823388"/>
    </source>
</evidence>
<feature type="non-terminal residue" evidence="1">
    <location>
        <position position="1"/>
    </location>
</feature>
<organism evidence="1 2">
    <name type="scientific">Panicum virgatum</name>
    <name type="common">Blackwell switchgrass</name>
    <dbReference type="NCBI Taxonomy" id="38727"/>
    <lineage>
        <taxon>Eukaryota</taxon>
        <taxon>Viridiplantae</taxon>
        <taxon>Streptophyta</taxon>
        <taxon>Embryophyta</taxon>
        <taxon>Tracheophyta</taxon>
        <taxon>Spermatophyta</taxon>
        <taxon>Magnoliopsida</taxon>
        <taxon>Liliopsida</taxon>
        <taxon>Poales</taxon>
        <taxon>Poaceae</taxon>
        <taxon>PACMAD clade</taxon>
        <taxon>Panicoideae</taxon>
        <taxon>Panicodae</taxon>
        <taxon>Paniceae</taxon>
        <taxon>Panicinae</taxon>
        <taxon>Panicum</taxon>
        <taxon>Panicum sect. Hiantes</taxon>
    </lineage>
</organism>
<keyword evidence="2" id="KW-1185">Reference proteome</keyword>
<evidence type="ECO:0000313" key="1">
    <source>
        <dbReference type="EMBL" id="KAG2561578.1"/>
    </source>
</evidence>
<protein>
    <submittedName>
        <fullName evidence="1">Uncharacterized protein</fullName>
    </submittedName>
</protein>
<sequence length="133" mass="14624">KKNGLCYKCGEKWGRNHKCLAQISLHVIEELFDAIDHTMEPDEIGSDEETDQDVVMAVSTPQTTQTTKRRTMKLQGKIGTQDVLILVDSGSVGTFISDQLASRLELPSQDCSPLSFLAADGSPMACNKRIPEL</sequence>
<dbReference type="CDD" id="cd00303">
    <property type="entry name" value="retropepsin_like"/>
    <property type="match status" value="1"/>
</dbReference>
<comment type="caution">
    <text evidence="1">The sequence shown here is derived from an EMBL/GenBank/DDBJ whole genome shotgun (WGS) entry which is preliminary data.</text>
</comment>
<dbReference type="Proteomes" id="UP000823388">
    <property type="component" value="Chromosome 8K"/>
</dbReference>
<dbReference type="EMBL" id="CM029051">
    <property type="protein sequence ID" value="KAG2561578.1"/>
    <property type="molecule type" value="Genomic_DNA"/>
</dbReference>
<proteinExistence type="predicted"/>